<dbReference type="EMBL" id="CAJVQB010002592">
    <property type="protein sequence ID" value="CAG8580497.1"/>
    <property type="molecule type" value="Genomic_DNA"/>
</dbReference>
<accession>A0ABN7UH59</accession>
<reference evidence="1 2" key="1">
    <citation type="submission" date="2021-06" db="EMBL/GenBank/DDBJ databases">
        <authorList>
            <person name="Kallberg Y."/>
            <person name="Tangrot J."/>
            <person name="Rosling A."/>
        </authorList>
    </citation>
    <scope>NUCLEOTIDE SEQUENCE [LARGE SCALE GENOMIC DNA]</scope>
    <source>
        <strain evidence="1 2">120-4 pot B 10/14</strain>
    </source>
</reference>
<protein>
    <submittedName>
        <fullName evidence="1">36394_t:CDS:1</fullName>
    </submittedName>
</protein>
<evidence type="ECO:0000313" key="1">
    <source>
        <dbReference type="EMBL" id="CAG8580497.1"/>
    </source>
</evidence>
<comment type="caution">
    <text evidence="1">The sequence shown here is derived from an EMBL/GenBank/DDBJ whole genome shotgun (WGS) entry which is preliminary data.</text>
</comment>
<keyword evidence="2" id="KW-1185">Reference proteome</keyword>
<name>A0ABN7UH59_GIGMA</name>
<organism evidence="1 2">
    <name type="scientific">Gigaspora margarita</name>
    <dbReference type="NCBI Taxonomy" id="4874"/>
    <lineage>
        <taxon>Eukaryota</taxon>
        <taxon>Fungi</taxon>
        <taxon>Fungi incertae sedis</taxon>
        <taxon>Mucoromycota</taxon>
        <taxon>Glomeromycotina</taxon>
        <taxon>Glomeromycetes</taxon>
        <taxon>Diversisporales</taxon>
        <taxon>Gigasporaceae</taxon>
        <taxon>Gigaspora</taxon>
    </lineage>
</organism>
<feature type="non-terminal residue" evidence="1">
    <location>
        <position position="1"/>
    </location>
</feature>
<dbReference type="Proteomes" id="UP000789901">
    <property type="component" value="Unassembled WGS sequence"/>
</dbReference>
<proteinExistence type="predicted"/>
<gene>
    <name evidence="1" type="ORF">GMARGA_LOCUS5922</name>
</gene>
<sequence>RKYLCAVSSEQLFQDARNNNTTKHTDFDPEMLTFVIFKENYEV</sequence>
<evidence type="ECO:0000313" key="2">
    <source>
        <dbReference type="Proteomes" id="UP000789901"/>
    </source>
</evidence>